<dbReference type="OrthoDB" id="2684236at2759"/>
<proteinExistence type="predicted"/>
<name>A0A368H9B3_ANCCA</name>
<dbReference type="AlphaFoldDB" id="A0A368H9B3"/>
<comment type="caution">
    <text evidence="1">The sequence shown here is derived from an EMBL/GenBank/DDBJ whole genome shotgun (WGS) entry which is preliminary data.</text>
</comment>
<evidence type="ECO:0000313" key="1">
    <source>
        <dbReference type="EMBL" id="RCN53201.1"/>
    </source>
</evidence>
<dbReference type="Pfam" id="PF07173">
    <property type="entry name" value="GRDP-like"/>
    <property type="match status" value="1"/>
</dbReference>
<dbReference type="InterPro" id="IPR009836">
    <property type="entry name" value="GRDP-like"/>
</dbReference>
<dbReference type="STRING" id="29170.A0A368H9B3"/>
<sequence length="132" mass="15000">MVVVETFFAHHDCEKLCGKVIDHKLLSSDEIQKRYESSVRAWDTYCSPEPYDFLASPTANPSYKSICGYDIAAAVQRQRNFNYQQDMRLLTKHLVGVGSCPAILTCALALGPREFFCEGEEERKASSRLWLT</sequence>
<dbReference type="Proteomes" id="UP000252519">
    <property type="component" value="Unassembled WGS sequence"/>
</dbReference>
<accession>A0A368H9B3</accession>
<reference evidence="1 2" key="1">
    <citation type="submission" date="2014-10" db="EMBL/GenBank/DDBJ databases">
        <title>Draft genome of the hookworm Ancylostoma caninum.</title>
        <authorList>
            <person name="Mitreva M."/>
        </authorList>
    </citation>
    <scope>NUCLEOTIDE SEQUENCE [LARGE SCALE GENOMIC DNA]</scope>
    <source>
        <strain evidence="1 2">Baltimore</strain>
    </source>
</reference>
<protein>
    <submittedName>
        <fullName evidence="1">Uncharacterized protein</fullName>
    </submittedName>
</protein>
<dbReference type="EMBL" id="JOJR01000003">
    <property type="protein sequence ID" value="RCN53201.1"/>
    <property type="molecule type" value="Genomic_DNA"/>
</dbReference>
<keyword evidence="2" id="KW-1185">Reference proteome</keyword>
<evidence type="ECO:0000313" key="2">
    <source>
        <dbReference type="Proteomes" id="UP000252519"/>
    </source>
</evidence>
<organism evidence="1 2">
    <name type="scientific">Ancylostoma caninum</name>
    <name type="common">Dog hookworm</name>
    <dbReference type="NCBI Taxonomy" id="29170"/>
    <lineage>
        <taxon>Eukaryota</taxon>
        <taxon>Metazoa</taxon>
        <taxon>Ecdysozoa</taxon>
        <taxon>Nematoda</taxon>
        <taxon>Chromadorea</taxon>
        <taxon>Rhabditida</taxon>
        <taxon>Rhabditina</taxon>
        <taxon>Rhabditomorpha</taxon>
        <taxon>Strongyloidea</taxon>
        <taxon>Ancylostomatidae</taxon>
        <taxon>Ancylostomatinae</taxon>
        <taxon>Ancylostoma</taxon>
    </lineage>
</organism>
<gene>
    <name evidence="1" type="ORF">ANCCAN_00757</name>
</gene>